<reference evidence="2" key="1">
    <citation type="submission" date="2019-03" db="EMBL/GenBank/DDBJ databases">
        <title>Single cell metagenomics reveals metabolic interactions within the superorganism composed of flagellate Streblomastix strix and complex community of Bacteroidetes bacteria on its surface.</title>
        <authorList>
            <person name="Treitli S.C."/>
            <person name="Kolisko M."/>
            <person name="Husnik F."/>
            <person name="Keeling P."/>
            <person name="Hampl V."/>
        </authorList>
    </citation>
    <scope>NUCLEOTIDE SEQUENCE</scope>
    <source>
        <strain evidence="2">STM</strain>
    </source>
</reference>
<sequence length="212" mass="25003">MKNNNIFWISYSDLMTSLFFIMLVLFVVTVGYLKVKERGIIDENDRLKRILKIEEQFKPLEENGDFYYLSDCKKYIAKDLMGIEIFQPNQTIIQPQYIETTKKIGEKIRDFLRDLSKRNPDLSYLLVIEGNMANKFDKSISKDNHRGYTESYQRALAVYNLWQKNGIDLRRFNTEVLICGSGFNGLCRDNIEENNKRFSIQIIPKVQNNLDK</sequence>
<dbReference type="EMBL" id="SNRY01000613">
    <property type="protein sequence ID" value="KAA6338479.1"/>
    <property type="molecule type" value="Genomic_DNA"/>
</dbReference>
<keyword evidence="1" id="KW-0812">Transmembrane</keyword>
<dbReference type="InterPro" id="IPR036737">
    <property type="entry name" value="OmpA-like_sf"/>
</dbReference>
<dbReference type="AlphaFoldDB" id="A0A5J4RXI8"/>
<proteinExistence type="predicted"/>
<name>A0A5J4RXI8_9ZZZZ</name>
<evidence type="ECO:0000256" key="1">
    <source>
        <dbReference type="SAM" id="Phobius"/>
    </source>
</evidence>
<accession>A0A5J4RXI8</accession>
<protein>
    <recommendedName>
        <fullName evidence="3">OmpA-like domain-containing protein</fullName>
    </recommendedName>
</protein>
<evidence type="ECO:0008006" key="3">
    <source>
        <dbReference type="Google" id="ProtNLM"/>
    </source>
</evidence>
<evidence type="ECO:0000313" key="2">
    <source>
        <dbReference type="EMBL" id="KAA6338479.1"/>
    </source>
</evidence>
<dbReference type="Gene3D" id="3.30.1330.60">
    <property type="entry name" value="OmpA-like domain"/>
    <property type="match status" value="1"/>
</dbReference>
<gene>
    <name evidence="2" type="ORF">EZS27_013518</name>
</gene>
<comment type="caution">
    <text evidence="2">The sequence shown here is derived from an EMBL/GenBank/DDBJ whole genome shotgun (WGS) entry which is preliminary data.</text>
</comment>
<organism evidence="2">
    <name type="scientific">termite gut metagenome</name>
    <dbReference type="NCBI Taxonomy" id="433724"/>
    <lineage>
        <taxon>unclassified sequences</taxon>
        <taxon>metagenomes</taxon>
        <taxon>organismal metagenomes</taxon>
    </lineage>
</organism>
<keyword evidence="1" id="KW-0472">Membrane</keyword>
<feature type="transmembrane region" description="Helical" evidence="1">
    <location>
        <begin position="6"/>
        <end position="33"/>
    </location>
</feature>
<keyword evidence="1" id="KW-1133">Transmembrane helix</keyword>